<protein>
    <submittedName>
        <fullName evidence="1">Uu.00g039560.m01.CDS01</fullName>
    </submittedName>
</protein>
<organism evidence="1 2">
    <name type="scientific">Anthostomella pinea</name>
    <dbReference type="NCBI Taxonomy" id="933095"/>
    <lineage>
        <taxon>Eukaryota</taxon>
        <taxon>Fungi</taxon>
        <taxon>Dikarya</taxon>
        <taxon>Ascomycota</taxon>
        <taxon>Pezizomycotina</taxon>
        <taxon>Sordariomycetes</taxon>
        <taxon>Xylariomycetidae</taxon>
        <taxon>Xylariales</taxon>
        <taxon>Xylariaceae</taxon>
        <taxon>Anthostomella</taxon>
    </lineage>
</organism>
<name>A0AAI8VA52_9PEZI</name>
<accession>A0AAI8VA52</accession>
<dbReference type="Proteomes" id="UP001295740">
    <property type="component" value="Unassembled WGS sequence"/>
</dbReference>
<dbReference type="AlphaFoldDB" id="A0AAI8VA52"/>
<proteinExistence type="predicted"/>
<evidence type="ECO:0000313" key="1">
    <source>
        <dbReference type="EMBL" id="CAJ2501103.1"/>
    </source>
</evidence>
<sequence>MERKDDKRKKSVQAFPGFNTQHRCNNFDAILCWASDLQAPPGDELPEDFTRIPAGEDIIPSGI</sequence>
<reference evidence="1" key="1">
    <citation type="submission" date="2023-10" db="EMBL/GenBank/DDBJ databases">
        <authorList>
            <person name="Hackl T."/>
        </authorList>
    </citation>
    <scope>NUCLEOTIDE SEQUENCE</scope>
</reference>
<dbReference type="EMBL" id="CAUWAG010000003">
    <property type="protein sequence ID" value="CAJ2501103.1"/>
    <property type="molecule type" value="Genomic_DNA"/>
</dbReference>
<keyword evidence="2" id="KW-1185">Reference proteome</keyword>
<gene>
    <name evidence="1" type="ORF">KHLLAP_LOCUS1571</name>
</gene>
<comment type="caution">
    <text evidence="1">The sequence shown here is derived from an EMBL/GenBank/DDBJ whole genome shotgun (WGS) entry which is preliminary data.</text>
</comment>
<evidence type="ECO:0000313" key="2">
    <source>
        <dbReference type="Proteomes" id="UP001295740"/>
    </source>
</evidence>